<dbReference type="STRING" id="36849.OXPF_04130"/>
<evidence type="ECO:0000313" key="1">
    <source>
        <dbReference type="EMBL" id="KPU45945.1"/>
    </source>
</evidence>
<name>A0A0P8WBE5_9CLOT</name>
<evidence type="ECO:0000313" key="2">
    <source>
        <dbReference type="Proteomes" id="UP000050326"/>
    </source>
</evidence>
<dbReference type="OrthoDB" id="1949456at2"/>
<dbReference type="AlphaFoldDB" id="A0A0P8WBE5"/>
<reference evidence="1 2" key="1">
    <citation type="submission" date="2015-09" db="EMBL/GenBank/DDBJ databases">
        <title>Genome sequence of Oxobacter pfennigii DSM 3222.</title>
        <authorList>
            <person name="Poehlein A."/>
            <person name="Bengelsdorf F.R."/>
            <person name="Schiel-Bengelsdorf B."/>
            <person name="Duerre P."/>
            <person name="Daniel R."/>
        </authorList>
    </citation>
    <scope>NUCLEOTIDE SEQUENCE [LARGE SCALE GENOMIC DNA]</scope>
    <source>
        <strain evidence="1 2">DSM 3222</strain>
    </source>
</reference>
<dbReference type="EMBL" id="LKET01000016">
    <property type="protein sequence ID" value="KPU45945.1"/>
    <property type="molecule type" value="Genomic_DNA"/>
</dbReference>
<dbReference type="RefSeq" id="WP_054873559.1">
    <property type="nucleotide sequence ID" value="NZ_LKET01000016.1"/>
</dbReference>
<comment type="caution">
    <text evidence="1">The sequence shown here is derived from an EMBL/GenBank/DDBJ whole genome shotgun (WGS) entry which is preliminary data.</text>
</comment>
<sequence>MKSIKDHLNSKGYTLKNILGQAMWYSKNAVLSVSLMSGLGLPWNYDNFRIREWMDGINDEDFKYKVPENAILLRAVYKKGNPSFSNAYNGNRNDYQNYLWDDTGFKKTITPVSQSYLIINELMLAKYLVKDIDEDFENTDNIKDRKATALLLLNSALLQADFLCEHMRNQSRLFVSKNDKTEKPYGEPILEETDKPPTISEQAIVLEAFSLLANTLDNEKYPEFLNLDLSQKYLKNAQEIYTMFKDSPGDIYGAKSKELCNIISSCLEYSKTNVSSEILDYATTLAIELESRVDMSGNLMRYAYEDSLTSNSSSFVAVKALIQAYALTGIYKFLSCAQLLYKKLNLLWDKSNYLFLLDDSDKYKYTLRDIGSVLGGINAIRLFGDDHYKEDAKEKLINFFNTSINLSGILLSTAPVPGAEEYEGYLSHARSDSNAVSIEDFASPNIPQALDVSMAPVFGKKFTFKPKKKKFTINSQSFYSDYALYTINELLCLNYPEIECYDLK</sequence>
<gene>
    <name evidence="1" type="ORF">OXPF_04130</name>
</gene>
<organism evidence="1 2">
    <name type="scientific">Oxobacter pfennigii</name>
    <dbReference type="NCBI Taxonomy" id="36849"/>
    <lineage>
        <taxon>Bacteria</taxon>
        <taxon>Bacillati</taxon>
        <taxon>Bacillota</taxon>
        <taxon>Clostridia</taxon>
        <taxon>Eubacteriales</taxon>
        <taxon>Clostridiaceae</taxon>
        <taxon>Oxobacter</taxon>
    </lineage>
</organism>
<proteinExistence type="predicted"/>
<dbReference type="Proteomes" id="UP000050326">
    <property type="component" value="Unassembled WGS sequence"/>
</dbReference>
<keyword evidence="2" id="KW-1185">Reference proteome</keyword>
<accession>A0A0P8WBE5</accession>
<protein>
    <submittedName>
        <fullName evidence="1">Uncharacterized protein</fullName>
    </submittedName>
</protein>